<dbReference type="Pfam" id="PF08241">
    <property type="entry name" value="Methyltransf_11"/>
    <property type="match status" value="1"/>
</dbReference>
<dbReference type="Proteomes" id="UP000198870">
    <property type="component" value="Unassembled WGS sequence"/>
</dbReference>
<proteinExistence type="predicted"/>
<dbReference type="Gene3D" id="3.40.50.150">
    <property type="entry name" value="Vaccinia Virus protein VP39"/>
    <property type="match status" value="1"/>
</dbReference>
<keyword evidence="2" id="KW-0808">Transferase</keyword>
<feature type="domain" description="Methyltransferase type 11" evidence="1">
    <location>
        <begin position="44"/>
        <end position="137"/>
    </location>
</feature>
<evidence type="ECO:0000259" key="1">
    <source>
        <dbReference type="Pfam" id="PF08241"/>
    </source>
</evidence>
<keyword evidence="2" id="KW-0489">Methyltransferase</keyword>
<keyword evidence="3" id="KW-1185">Reference proteome</keyword>
<dbReference type="GO" id="GO:0032259">
    <property type="term" value="P:methylation"/>
    <property type="evidence" value="ECO:0007669"/>
    <property type="project" value="UniProtKB-KW"/>
</dbReference>
<name>A0A1G5H8P3_9BACT</name>
<dbReference type="GO" id="GO:0008757">
    <property type="term" value="F:S-adenosylmethionine-dependent methyltransferase activity"/>
    <property type="evidence" value="ECO:0007669"/>
    <property type="project" value="InterPro"/>
</dbReference>
<evidence type="ECO:0000313" key="3">
    <source>
        <dbReference type="Proteomes" id="UP000198870"/>
    </source>
</evidence>
<dbReference type="InterPro" id="IPR013216">
    <property type="entry name" value="Methyltransf_11"/>
</dbReference>
<reference evidence="2 3" key="1">
    <citation type="submission" date="2016-10" db="EMBL/GenBank/DDBJ databases">
        <authorList>
            <person name="de Groot N.N."/>
        </authorList>
    </citation>
    <scope>NUCLEOTIDE SEQUENCE [LARGE SCALE GENOMIC DNA]</scope>
    <source>
        <strain evidence="2 3">AA1</strain>
    </source>
</reference>
<accession>A0A1G5H8P3</accession>
<organism evidence="2 3">
    <name type="scientific">Desulfoluna spongiiphila</name>
    <dbReference type="NCBI Taxonomy" id="419481"/>
    <lineage>
        <taxon>Bacteria</taxon>
        <taxon>Pseudomonadati</taxon>
        <taxon>Thermodesulfobacteriota</taxon>
        <taxon>Desulfobacteria</taxon>
        <taxon>Desulfobacterales</taxon>
        <taxon>Desulfolunaceae</taxon>
        <taxon>Desulfoluna</taxon>
    </lineage>
</organism>
<dbReference type="CDD" id="cd02440">
    <property type="entry name" value="AdoMet_MTases"/>
    <property type="match status" value="1"/>
</dbReference>
<sequence length="237" mass="27031">MIYDNDEFFEQYKRLRLDDTGLNGKMEEPCMRPMMGDVSGLRVLDIGAGFGHQAVWLKEHNAGEVVALDPSENMFSHATALHGDKGITFVHGYYEEQVFGEAFDLIVSSMALHYVDDLAPFFAKCYRDLTEGGQLIFSMEHPVCTANPTGYSEDEGGKFWRLTDYFQEGERVQTWFVDGVRKTHRKLSTVLNALMACGFTIRQVEEPSPLDREYPESEKKTDYFWIRPSIVVIKAGK</sequence>
<protein>
    <submittedName>
        <fullName evidence="2">Methyltransferase domain-containing protein</fullName>
    </submittedName>
</protein>
<dbReference type="InterPro" id="IPR029063">
    <property type="entry name" value="SAM-dependent_MTases_sf"/>
</dbReference>
<evidence type="ECO:0000313" key="2">
    <source>
        <dbReference type="EMBL" id="SCY60084.1"/>
    </source>
</evidence>
<dbReference type="EMBL" id="FMUX01000013">
    <property type="protein sequence ID" value="SCY60084.1"/>
    <property type="molecule type" value="Genomic_DNA"/>
</dbReference>
<dbReference type="SUPFAM" id="SSF53335">
    <property type="entry name" value="S-adenosyl-L-methionine-dependent methyltransferases"/>
    <property type="match status" value="1"/>
</dbReference>
<dbReference type="STRING" id="419481.SAMN05216233_11313"/>
<dbReference type="PANTHER" id="PTHR43861">
    <property type="entry name" value="TRANS-ACONITATE 2-METHYLTRANSFERASE-RELATED"/>
    <property type="match status" value="1"/>
</dbReference>
<gene>
    <name evidence="2" type="ORF">SAMN05216233_11313</name>
</gene>
<dbReference type="AlphaFoldDB" id="A0A1G5H8P3"/>